<name>A0AAV2HHV3_LYMST</name>
<dbReference type="InterPro" id="IPR036259">
    <property type="entry name" value="MFS_trans_sf"/>
</dbReference>
<dbReference type="PANTHER" id="PTHR19444">
    <property type="entry name" value="UNC-93 RELATED"/>
    <property type="match status" value="1"/>
</dbReference>
<dbReference type="PANTHER" id="PTHR19444:SF13">
    <property type="entry name" value="PROTEIN UNC-93 HOMOLOG A"/>
    <property type="match status" value="1"/>
</dbReference>
<protein>
    <recommendedName>
        <fullName evidence="9">UNC93-like protein</fullName>
    </recommendedName>
</protein>
<dbReference type="AlphaFoldDB" id="A0AAV2HHV3"/>
<keyword evidence="5 6" id="KW-0472">Membrane</keyword>
<feature type="transmembrane region" description="Helical" evidence="6">
    <location>
        <begin position="621"/>
        <end position="643"/>
    </location>
</feature>
<evidence type="ECO:0000256" key="2">
    <source>
        <dbReference type="ARBA" id="ARBA00009172"/>
    </source>
</evidence>
<dbReference type="Pfam" id="PF05978">
    <property type="entry name" value="UNC-93"/>
    <property type="match status" value="1"/>
</dbReference>
<feature type="transmembrane region" description="Helical" evidence="6">
    <location>
        <begin position="535"/>
        <end position="556"/>
    </location>
</feature>
<feature type="transmembrane region" description="Helical" evidence="6">
    <location>
        <begin position="386"/>
        <end position="405"/>
    </location>
</feature>
<dbReference type="InterPro" id="IPR051951">
    <property type="entry name" value="UNC-93_regulatory"/>
</dbReference>
<evidence type="ECO:0000313" key="7">
    <source>
        <dbReference type="EMBL" id="CAL1532350.1"/>
    </source>
</evidence>
<feature type="transmembrane region" description="Helical" evidence="6">
    <location>
        <begin position="716"/>
        <end position="734"/>
    </location>
</feature>
<dbReference type="InterPro" id="IPR010291">
    <property type="entry name" value="Ion_channel_UNC-93"/>
</dbReference>
<comment type="subcellular location">
    <subcellularLocation>
        <location evidence="1">Membrane</location>
        <topology evidence="1">Multi-pass membrane protein</topology>
    </subcellularLocation>
</comment>
<feature type="transmembrane region" description="Helical" evidence="6">
    <location>
        <begin position="655"/>
        <end position="674"/>
    </location>
</feature>
<feature type="transmembrane region" description="Helical" evidence="6">
    <location>
        <begin position="297"/>
        <end position="314"/>
    </location>
</feature>
<feature type="transmembrane region" description="Helical" evidence="6">
    <location>
        <begin position="359"/>
        <end position="380"/>
    </location>
</feature>
<evidence type="ECO:0000313" key="8">
    <source>
        <dbReference type="Proteomes" id="UP001497497"/>
    </source>
</evidence>
<comment type="caution">
    <text evidence="7">The sequence shown here is derived from an EMBL/GenBank/DDBJ whole genome shotgun (WGS) entry which is preliminary data.</text>
</comment>
<evidence type="ECO:0000256" key="5">
    <source>
        <dbReference type="ARBA" id="ARBA00023136"/>
    </source>
</evidence>
<evidence type="ECO:0000256" key="1">
    <source>
        <dbReference type="ARBA" id="ARBA00004141"/>
    </source>
</evidence>
<accession>A0AAV2HHV3</accession>
<dbReference type="Proteomes" id="UP001497497">
    <property type="component" value="Unassembled WGS sequence"/>
</dbReference>
<feature type="transmembrane region" description="Helical" evidence="6">
    <location>
        <begin position="680"/>
        <end position="709"/>
    </location>
</feature>
<evidence type="ECO:0000256" key="4">
    <source>
        <dbReference type="ARBA" id="ARBA00022989"/>
    </source>
</evidence>
<gene>
    <name evidence="7" type="ORF">GSLYS_00006429001</name>
</gene>
<dbReference type="SUPFAM" id="SSF103473">
    <property type="entry name" value="MFS general substrate transporter"/>
    <property type="match status" value="2"/>
</dbReference>
<evidence type="ECO:0000256" key="6">
    <source>
        <dbReference type="SAM" id="Phobius"/>
    </source>
</evidence>
<organism evidence="7 8">
    <name type="scientific">Lymnaea stagnalis</name>
    <name type="common">Great pond snail</name>
    <name type="synonym">Helix stagnalis</name>
    <dbReference type="NCBI Taxonomy" id="6523"/>
    <lineage>
        <taxon>Eukaryota</taxon>
        <taxon>Metazoa</taxon>
        <taxon>Spiralia</taxon>
        <taxon>Lophotrochozoa</taxon>
        <taxon>Mollusca</taxon>
        <taxon>Gastropoda</taxon>
        <taxon>Heterobranchia</taxon>
        <taxon>Euthyneura</taxon>
        <taxon>Panpulmonata</taxon>
        <taxon>Hygrophila</taxon>
        <taxon>Lymnaeoidea</taxon>
        <taxon>Lymnaeidae</taxon>
        <taxon>Lymnaea</taxon>
    </lineage>
</organism>
<keyword evidence="8" id="KW-1185">Reference proteome</keyword>
<dbReference type="EMBL" id="CAXITT010000114">
    <property type="protein sequence ID" value="CAL1532350.1"/>
    <property type="molecule type" value="Genomic_DNA"/>
</dbReference>
<feature type="transmembrane region" description="Helical" evidence="6">
    <location>
        <begin position="740"/>
        <end position="761"/>
    </location>
</feature>
<evidence type="ECO:0008006" key="9">
    <source>
        <dbReference type="Google" id="ProtNLM"/>
    </source>
</evidence>
<proteinExistence type="inferred from homology"/>
<dbReference type="GO" id="GO:0016020">
    <property type="term" value="C:membrane"/>
    <property type="evidence" value="ECO:0007669"/>
    <property type="project" value="UniProtKB-SubCell"/>
</dbReference>
<feature type="transmembrane region" description="Helical" evidence="6">
    <location>
        <begin position="590"/>
        <end position="609"/>
    </location>
</feature>
<feature type="transmembrane region" description="Helical" evidence="6">
    <location>
        <begin position="326"/>
        <end position="347"/>
    </location>
</feature>
<keyword evidence="3 6" id="KW-0812">Transmembrane</keyword>
<feature type="transmembrane region" description="Helical" evidence="6">
    <location>
        <begin position="425"/>
        <end position="449"/>
    </location>
</feature>
<evidence type="ECO:0000256" key="3">
    <source>
        <dbReference type="ARBA" id="ARBA00022692"/>
    </source>
</evidence>
<sequence>MDSDKRSTHGEFIKVEQCIQPSSVDYHDSSNMFDGSNIISSMPSTHEAFNNSYTDTITSVSSTDYLIQPYPDGDGVSEKVKDIFYNKGFVVHNGNQGLHKSEVENSETVLCQDAHIKGPPFLNNESFHLQRDANIQNYEPDTSIQLLEKLFTSFPDPVVGSHRSPNVDYEEEAKVPLLCESQQGKFAKITNNLVVVDESFLFQSQINLTDPELNIDNKRAPTMQNLHERSSFLDLTEVSKVGRACQKALIFLKDDLTLGSLASLNNMAAKDLETSQSLDKNPYDLNVIPSGNHKQNLVALSISITLMFIAVGSVRNLQSSLNQAGGVGIISMAVSFVGYMVGSVISITVVQRFQPWKCVVINLIPNLLYVAANIYPTMWLMTPVSLAQGVSMAIIWNAMSTYITLLSRGEAQKQQESFEKVSSHFFGIFCLIYQSYHVIGNLISSLVLISGSSGGPLNNTKLAAEILNTSVTLNQQDEVYLPVDSVLPADFEAAAVIEHGSHNFSLIELGLCGANFCSNYKLNGAAVSVANETKYILFSVYMACILLSMVIAGYFLEPLNEKYFTSDGKPFEKLKQQLISLSKFVKDVDFLLMLPLLMYSLMQFGFISADVTMAFVTCPLGIHMVGYSMICYGICGSFSSYLSGLFSKCICRAPLFIFAAILNFCVLMFMSQWQPSLDSLIPYFIMIGTWGLADGIWISQVNCLVGIIFPDKYEEAYAGLRVAQGLGVAILFGYSNSLCMTVKIYIMLAFCIFALTLYLIMEGLLKHRNNQKTIVFELKQTSV</sequence>
<comment type="similarity">
    <text evidence="2">Belongs to the unc-93 family.</text>
</comment>
<keyword evidence="4 6" id="KW-1133">Transmembrane helix</keyword>
<reference evidence="7 8" key="1">
    <citation type="submission" date="2024-04" db="EMBL/GenBank/DDBJ databases">
        <authorList>
            <consortium name="Genoscope - CEA"/>
            <person name="William W."/>
        </authorList>
    </citation>
    <scope>NUCLEOTIDE SEQUENCE [LARGE SCALE GENOMIC DNA]</scope>
</reference>